<dbReference type="Gene3D" id="3.40.47.10">
    <property type="match status" value="2"/>
</dbReference>
<organism evidence="14 15">
    <name type="scientific">Streptomyces gilvosporeus</name>
    <dbReference type="NCBI Taxonomy" id="553510"/>
    <lineage>
        <taxon>Bacteria</taxon>
        <taxon>Bacillati</taxon>
        <taxon>Actinomycetota</taxon>
        <taxon>Actinomycetes</taxon>
        <taxon>Kitasatosporales</taxon>
        <taxon>Streptomycetaceae</taxon>
        <taxon>Streptomyces</taxon>
    </lineage>
</organism>
<dbReference type="SUPFAM" id="SSF47336">
    <property type="entry name" value="ACP-like"/>
    <property type="match status" value="2"/>
</dbReference>
<gene>
    <name evidence="14" type="ORF">B1H19_30725</name>
</gene>
<dbReference type="Pfam" id="PF21089">
    <property type="entry name" value="PKS_DH_N"/>
    <property type="match status" value="2"/>
</dbReference>
<dbReference type="GO" id="GO:0008270">
    <property type="term" value="F:zinc ion binding"/>
    <property type="evidence" value="ECO:0007669"/>
    <property type="project" value="InterPro"/>
</dbReference>
<dbReference type="InterPro" id="IPR002364">
    <property type="entry name" value="Quin_OxRdtase/zeta-crystal_CS"/>
</dbReference>
<dbReference type="InterPro" id="IPR042104">
    <property type="entry name" value="PKS_dehydratase_sf"/>
</dbReference>
<dbReference type="SMART" id="SM00825">
    <property type="entry name" value="PKS_KS"/>
    <property type="match status" value="2"/>
</dbReference>
<dbReference type="FunFam" id="3.90.180.10:FF:000032">
    <property type="entry name" value="Probable polyketide synthase pks1"/>
    <property type="match status" value="1"/>
</dbReference>
<proteinExistence type="predicted"/>
<keyword evidence="5" id="KW-0808">Transferase</keyword>
<dbReference type="InterPro" id="IPR049900">
    <property type="entry name" value="PKS_mFAS_DH"/>
</dbReference>
<dbReference type="PROSITE" id="PS52019">
    <property type="entry name" value="PKS_MFAS_DH"/>
    <property type="match status" value="2"/>
</dbReference>
<dbReference type="Pfam" id="PF14765">
    <property type="entry name" value="PS-DH"/>
    <property type="match status" value="2"/>
</dbReference>
<dbReference type="GO" id="GO:0031177">
    <property type="term" value="F:phosphopantetheine binding"/>
    <property type="evidence" value="ECO:0007669"/>
    <property type="project" value="InterPro"/>
</dbReference>
<dbReference type="SMART" id="SM01294">
    <property type="entry name" value="PKS_PP_betabranch"/>
    <property type="match status" value="2"/>
</dbReference>
<dbReference type="Proteomes" id="UP000192726">
    <property type="component" value="Chromosome"/>
</dbReference>
<dbReference type="InterPro" id="IPR016036">
    <property type="entry name" value="Malonyl_transacylase_ACP-bd"/>
</dbReference>
<dbReference type="Gene3D" id="3.90.180.10">
    <property type="entry name" value="Medium-chain alcohol dehydrogenases, catalytic domain"/>
    <property type="match status" value="1"/>
</dbReference>
<feature type="domain" description="PKS/mFAS DH" evidence="13">
    <location>
        <begin position="2976"/>
        <end position="3246"/>
    </location>
</feature>
<keyword evidence="8" id="KW-0012">Acyltransferase</keyword>
<dbReference type="PROSITE" id="PS00606">
    <property type="entry name" value="KS3_1"/>
    <property type="match status" value="2"/>
</dbReference>
<evidence type="ECO:0000259" key="11">
    <source>
        <dbReference type="PROSITE" id="PS50075"/>
    </source>
</evidence>
<dbReference type="SUPFAM" id="SSF53901">
    <property type="entry name" value="Thiolase-like"/>
    <property type="match status" value="2"/>
</dbReference>
<dbReference type="Gene3D" id="3.10.129.110">
    <property type="entry name" value="Polyketide synthase dehydratase"/>
    <property type="match status" value="2"/>
</dbReference>
<dbReference type="PROSITE" id="PS50075">
    <property type="entry name" value="CARRIER"/>
    <property type="match status" value="2"/>
</dbReference>
<feature type="region of interest" description="C-terminal hotdog fold" evidence="9">
    <location>
        <begin position="3112"/>
        <end position="3246"/>
    </location>
</feature>
<evidence type="ECO:0000256" key="5">
    <source>
        <dbReference type="ARBA" id="ARBA00022679"/>
    </source>
</evidence>
<dbReference type="KEGG" id="sgv:B1H19_30725"/>
<dbReference type="PROSITE" id="PS52004">
    <property type="entry name" value="KS3_2"/>
    <property type="match status" value="2"/>
</dbReference>
<dbReference type="GO" id="GO:0033068">
    <property type="term" value="P:macrolide biosynthetic process"/>
    <property type="evidence" value="ECO:0007669"/>
    <property type="project" value="UniProtKB-ARBA"/>
</dbReference>
<dbReference type="GO" id="GO:0004315">
    <property type="term" value="F:3-oxoacyl-[acyl-carrier-protein] synthase activity"/>
    <property type="evidence" value="ECO:0007669"/>
    <property type="project" value="InterPro"/>
</dbReference>
<dbReference type="PROSITE" id="PS01162">
    <property type="entry name" value="QOR_ZETA_CRYSTAL"/>
    <property type="match status" value="1"/>
</dbReference>
<dbReference type="SMART" id="SM00822">
    <property type="entry name" value="PKS_KR"/>
    <property type="match status" value="2"/>
</dbReference>
<feature type="domain" description="Carrier" evidence="11">
    <location>
        <begin position="3748"/>
        <end position="3823"/>
    </location>
</feature>
<dbReference type="OrthoDB" id="9778690at2"/>
<evidence type="ECO:0000259" key="13">
    <source>
        <dbReference type="PROSITE" id="PS52019"/>
    </source>
</evidence>
<dbReference type="InterPro" id="IPR020843">
    <property type="entry name" value="ER"/>
</dbReference>
<dbReference type="EMBL" id="CP020569">
    <property type="protein sequence ID" value="ARF57985.1"/>
    <property type="molecule type" value="Genomic_DNA"/>
</dbReference>
<dbReference type="PANTHER" id="PTHR43775:SF51">
    <property type="entry name" value="INACTIVE PHENOLPHTHIOCEROL SYNTHESIS POLYKETIDE SYNTHASE TYPE I PKS1-RELATED"/>
    <property type="match status" value="1"/>
</dbReference>
<keyword evidence="3" id="KW-0596">Phosphopantetheine</keyword>
<dbReference type="InterPro" id="IPR016039">
    <property type="entry name" value="Thiolase-like"/>
</dbReference>
<dbReference type="CDD" id="cd08956">
    <property type="entry name" value="KR_3_FAS_SDR_x"/>
    <property type="match status" value="2"/>
</dbReference>
<evidence type="ECO:0000256" key="8">
    <source>
        <dbReference type="ARBA" id="ARBA00023315"/>
    </source>
</evidence>
<dbReference type="FunFam" id="3.40.50.720:FF:000209">
    <property type="entry name" value="Polyketide synthase Pks12"/>
    <property type="match status" value="1"/>
</dbReference>
<name>A0A1V0TYC6_9ACTN</name>
<dbReference type="Gene3D" id="3.30.70.3290">
    <property type="match status" value="2"/>
</dbReference>
<dbReference type="InterPro" id="IPR049551">
    <property type="entry name" value="PKS_DH_C"/>
</dbReference>
<feature type="active site" description="Proton donor; for dehydratase activity" evidence="9">
    <location>
        <position position="3171"/>
    </location>
</feature>
<dbReference type="Pfam" id="PF08990">
    <property type="entry name" value="Docking"/>
    <property type="match status" value="1"/>
</dbReference>
<evidence type="ECO:0000256" key="1">
    <source>
        <dbReference type="ARBA" id="ARBA00001957"/>
    </source>
</evidence>
<dbReference type="InterPro" id="IPR013968">
    <property type="entry name" value="PKS_KR"/>
</dbReference>
<dbReference type="Pfam" id="PF08659">
    <property type="entry name" value="KR"/>
    <property type="match status" value="2"/>
</dbReference>
<dbReference type="Gene3D" id="3.40.50.11460">
    <property type="match status" value="1"/>
</dbReference>
<dbReference type="InterPro" id="IPR001227">
    <property type="entry name" value="Ac_transferase_dom_sf"/>
</dbReference>
<evidence type="ECO:0000256" key="4">
    <source>
        <dbReference type="ARBA" id="ARBA00022553"/>
    </source>
</evidence>
<accession>A0A1V0TYC6</accession>
<dbReference type="FunFam" id="3.40.47.10:FF:000019">
    <property type="entry name" value="Polyketide synthase type I"/>
    <property type="match status" value="2"/>
</dbReference>
<dbReference type="Pfam" id="PF16197">
    <property type="entry name" value="KAsynt_C_assoc"/>
    <property type="match status" value="2"/>
</dbReference>
<dbReference type="Pfam" id="PF13602">
    <property type="entry name" value="ADH_zinc_N_2"/>
    <property type="match status" value="1"/>
</dbReference>
<dbReference type="InterPro" id="IPR015083">
    <property type="entry name" value="NorB/c/GfsB-D-like_docking"/>
</dbReference>
<comment type="cofactor">
    <cofactor evidence="1">
        <name>pantetheine 4'-phosphate</name>
        <dbReference type="ChEBI" id="CHEBI:47942"/>
    </cofactor>
</comment>
<evidence type="ECO:0000256" key="7">
    <source>
        <dbReference type="ARBA" id="ARBA00023268"/>
    </source>
</evidence>
<dbReference type="InterPro" id="IPR049552">
    <property type="entry name" value="PKS_DH_N"/>
</dbReference>
<feature type="region of interest" description="Disordered" evidence="10">
    <location>
        <begin position="3061"/>
        <end position="3081"/>
    </location>
</feature>
<dbReference type="InterPro" id="IPR055123">
    <property type="entry name" value="SpnB-like_Rossmann"/>
</dbReference>
<dbReference type="InterPro" id="IPR020841">
    <property type="entry name" value="PKS_Beta-ketoAc_synthase_dom"/>
</dbReference>
<dbReference type="PROSITE" id="PS00012">
    <property type="entry name" value="PHOSPHOPANTETHEINE"/>
    <property type="match status" value="2"/>
</dbReference>
<dbReference type="Gene3D" id="3.40.50.720">
    <property type="entry name" value="NAD(P)-binding Rossmann-like Domain"/>
    <property type="match status" value="2"/>
</dbReference>
<dbReference type="InterPro" id="IPR018201">
    <property type="entry name" value="Ketoacyl_synth_AS"/>
</dbReference>
<protein>
    <recommendedName>
        <fullName evidence="16">Polyketide synthase</fullName>
    </recommendedName>
</protein>
<dbReference type="Pfam" id="PF00698">
    <property type="entry name" value="Acyl_transf_1"/>
    <property type="match status" value="2"/>
</dbReference>
<feature type="domain" description="Carrier" evidence="11">
    <location>
        <begin position="1997"/>
        <end position="2072"/>
    </location>
</feature>
<feature type="active site" description="Proton acceptor; for dehydratase activity" evidence="9">
    <location>
        <position position="3008"/>
    </location>
</feature>
<dbReference type="FunFam" id="1.10.1200.10:FF:000007">
    <property type="entry name" value="Probable polyketide synthase pks17"/>
    <property type="match status" value="2"/>
</dbReference>
<feature type="domain" description="Ketosynthase family 3 (KS3)" evidence="12">
    <location>
        <begin position="2095"/>
        <end position="2521"/>
    </location>
</feature>
<dbReference type="Gene3D" id="3.40.366.10">
    <property type="entry name" value="Malonyl-Coenzyme A Acyl Carrier Protein, domain 2"/>
    <property type="match status" value="2"/>
</dbReference>
<dbReference type="Gene3D" id="1.10.1200.10">
    <property type="entry name" value="ACP-like"/>
    <property type="match status" value="2"/>
</dbReference>
<dbReference type="SUPFAM" id="SSF52151">
    <property type="entry name" value="FabD/lysophospholipase-like"/>
    <property type="match status" value="2"/>
</dbReference>
<dbReference type="Pfam" id="PF08240">
    <property type="entry name" value="ADH_N"/>
    <property type="match status" value="1"/>
</dbReference>
<dbReference type="SMART" id="SM00826">
    <property type="entry name" value="PKS_DH"/>
    <property type="match status" value="2"/>
</dbReference>
<dbReference type="InterPro" id="IPR050091">
    <property type="entry name" value="PKS_NRPS_Biosynth_Enz"/>
</dbReference>
<dbReference type="InterPro" id="IPR006162">
    <property type="entry name" value="Ppantetheine_attach_site"/>
</dbReference>
<keyword evidence="7" id="KW-0511">Multifunctional enzyme</keyword>
<dbReference type="FunFam" id="3.40.366.10:FF:000002">
    <property type="entry name" value="Probable polyketide synthase 2"/>
    <property type="match status" value="2"/>
</dbReference>
<reference evidence="14 15" key="1">
    <citation type="submission" date="2017-04" db="EMBL/GenBank/DDBJ databases">
        <title>Complete Genome Sequence of Streptomyces gilvosporeus F607, a Capable Producer of Natamycin.</title>
        <authorList>
            <person name="Zong G."/>
            <person name="Zhong C."/>
            <person name="Fu J."/>
            <person name="Qin R."/>
            <person name="Cao G."/>
        </authorList>
    </citation>
    <scope>NUCLEOTIDE SEQUENCE [LARGE SCALE GENOMIC DNA]</scope>
    <source>
        <strain evidence="14 15">F607</strain>
    </source>
</reference>
<evidence type="ECO:0000313" key="14">
    <source>
        <dbReference type="EMBL" id="ARF57985.1"/>
    </source>
</evidence>
<dbReference type="InterPro" id="IPR020807">
    <property type="entry name" value="PKS_DH"/>
</dbReference>
<feature type="domain" description="Ketosynthase family 3 (KS3)" evidence="12">
    <location>
        <begin position="34"/>
        <end position="460"/>
    </location>
</feature>
<dbReference type="InterPro" id="IPR032821">
    <property type="entry name" value="PKS_assoc"/>
</dbReference>
<dbReference type="InterPro" id="IPR009081">
    <property type="entry name" value="PP-bd_ACP"/>
</dbReference>
<evidence type="ECO:0000256" key="6">
    <source>
        <dbReference type="ARBA" id="ARBA00023194"/>
    </source>
</evidence>
<evidence type="ECO:0000256" key="9">
    <source>
        <dbReference type="PROSITE-ProRule" id="PRU01363"/>
    </source>
</evidence>
<dbReference type="InterPro" id="IPR036291">
    <property type="entry name" value="NAD(P)-bd_dom_sf"/>
</dbReference>
<feature type="domain" description="PKS/mFAS DH" evidence="13">
    <location>
        <begin position="918"/>
        <end position="1188"/>
    </location>
</feature>
<dbReference type="Pfam" id="PF00109">
    <property type="entry name" value="ketoacyl-synt"/>
    <property type="match status" value="2"/>
</dbReference>
<dbReference type="InterPro" id="IPR057326">
    <property type="entry name" value="KR_dom"/>
</dbReference>
<dbReference type="CDD" id="cd05195">
    <property type="entry name" value="enoyl_red"/>
    <property type="match status" value="1"/>
</dbReference>
<dbReference type="STRING" id="553510.B1H19_30725"/>
<dbReference type="InterPro" id="IPR011032">
    <property type="entry name" value="GroES-like_sf"/>
</dbReference>
<feature type="region of interest" description="C-terminal hotdog fold" evidence="9">
    <location>
        <begin position="1052"/>
        <end position="1188"/>
    </location>
</feature>
<dbReference type="InterPro" id="IPR016035">
    <property type="entry name" value="Acyl_Trfase/lysoPLipase"/>
</dbReference>
<dbReference type="GO" id="GO:0006633">
    <property type="term" value="P:fatty acid biosynthetic process"/>
    <property type="evidence" value="ECO:0007669"/>
    <property type="project" value="InterPro"/>
</dbReference>
<dbReference type="Pfam" id="PF02801">
    <property type="entry name" value="Ketoacyl-synt_C"/>
    <property type="match status" value="2"/>
</dbReference>
<dbReference type="InterPro" id="IPR014043">
    <property type="entry name" value="Acyl_transferase_dom"/>
</dbReference>
<dbReference type="SUPFAM" id="SSF51735">
    <property type="entry name" value="NAD(P)-binding Rossmann-fold domains"/>
    <property type="match status" value="5"/>
</dbReference>
<keyword evidence="6" id="KW-0045">Antibiotic biosynthesis</keyword>
<keyword evidence="15" id="KW-1185">Reference proteome</keyword>
<dbReference type="InterPro" id="IPR036736">
    <property type="entry name" value="ACP-like_sf"/>
</dbReference>
<dbReference type="PANTHER" id="PTHR43775">
    <property type="entry name" value="FATTY ACID SYNTHASE"/>
    <property type="match status" value="1"/>
</dbReference>
<evidence type="ECO:0000256" key="3">
    <source>
        <dbReference type="ARBA" id="ARBA00022450"/>
    </source>
</evidence>
<evidence type="ECO:0000313" key="15">
    <source>
        <dbReference type="Proteomes" id="UP000192726"/>
    </source>
</evidence>
<dbReference type="GO" id="GO:0004312">
    <property type="term" value="F:fatty acid synthase activity"/>
    <property type="evidence" value="ECO:0007669"/>
    <property type="project" value="TreeGrafter"/>
</dbReference>
<dbReference type="SMART" id="SM00823">
    <property type="entry name" value="PKS_PP"/>
    <property type="match status" value="2"/>
</dbReference>
<dbReference type="SUPFAM" id="SSF55048">
    <property type="entry name" value="Probable ACP-binding domain of malonyl-CoA ACP transacylase"/>
    <property type="match status" value="2"/>
</dbReference>
<dbReference type="SMART" id="SM00829">
    <property type="entry name" value="PKS_ER"/>
    <property type="match status" value="1"/>
</dbReference>
<dbReference type="InterPro" id="IPR014030">
    <property type="entry name" value="Ketoacyl_synth_N"/>
</dbReference>
<evidence type="ECO:0000259" key="12">
    <source>
        <dbReference type="PROSITE" id="PS52004"/>
    </source>
</evidence>
<dbReference type="InterPro" id="IPR014031">
    <property type="entry name" value="Ketoacyl_synth_C"/>
</dbReference>
<feature type="region of interest" description="N-terminal hotdog fold" evidence="9">
    <location>
        <begin position="918"/>
        <end position="1040"/>
    </location>
</feature>
<dbReference type="InterPro" id="IPR013154">
    <property type="entry name" value="ADH-like_N"/>
</dbReference>
<comment type="pathway">
    <text evidence="2">Antibiotic biosynthesis.</text>
</comment>
<dbReference type="InterPro" id="IPR020806">
    <property type="entry name" value="PKS_PP-bd"/>
</dbReference>
<dbReference type="SUPFAM" id="SSF50129">
    <property type="entry name" value="GroES-like"/>
    <property type="match status" value="1"/>
</dbReference>
<dbReference type="CDD" id="cd00833">
    <property type="entry name" value="PKS"/>
    <property type="match status" value="2"/>
</dbReference>
<dbReference type="GO" id="GO:0016491">
    <property type="term" value="F:oxidoreductase activity"/>
    <property type="evidence" value="ECO:0007669"/>
    <property type="project" value="InterPro"/>
</dbReference>
<dbReference type="Pfam" id="PF00550">
    <property type="entry name" value="PP-binding"/>
    <property type="match status" value="2"/>
</dbReference>
<evidence type="ECO:0000256" key="2">
    <source>
        <dbReference type="ARBA" id="ARBA00004792"/>
    </source>
</evidence>
<dbReference type="Pfam" id="PF22953">
    <property type="entry name" value="SpnB_Rossmann"/>
    <property type="match status" value="2"/>
</dbReference>
<keyword evidence="4" id="KW-0597">Phosphoprotein</keyword>
<feature type="active site" description="Proton acceptor; for dehydratase activity" evidence="9">
    <location>
        <position position="950"/>
    </location>
</feature>
<feature type="region of interest" description="N-terminal hotdog fold" evidence="9">
    <location>
        <begin position="2976"/>
        <end position="3100"/>
    </location>
</feature>
<sequence>MTTSDNRLVDALRTSLKETERLRQQNHKLISAAREPIAIVGMACRFPGGVGSPEELWRLVADGVDGMSAFPEDRGWDVEGLYDPDPDRPGTSYVREGGFLADAGGFDPAFFGISPREAVAMDPQQRLVLEVSWEALERASLDPGSLRGSATGVFMGVIDNAYTKRLQSVPDDIEPFLGNGGTSSIVSGRVAYSFGLEGPALSVDTACSSSLTALHLAVQSLRRGECSMALAGGVTIMAHPDDFVDFSRQRGLAADGRCKAFAAAADGTGWSEGVGVLVVERLSDAERLGHRVLAVVRGTAVNQDGASNGLTAPNGPSQERVIRAALVDARLDTADVDVVEAHGTGTTLGDPIEAQALLATYGQGRLPELPLWLGSLKSNIGHAMAAAGVGGVIKMVMALRHGVLPKTLHVDAPSAQVDWASGAVELLTEAREWPETDRPRRAGVSSFGISGTNAHVVLEQAPEVDEQASVGDEPVAGGVVPWVVSARSGVALREQAARLAEWVSDAPGASPVDVAASLVRSRSVFDHRAVVVGETREGLLERLAEVAEETVGGSGGSVGAGVVFVFPGQGAQWVGMARELVVQSPVFAEALAECGRAFEGLVDWSLDEALGDEVLLGRVDVVQPVLFAVMVSLAAVWRSVGVEPAAVVGHSQGEIAAACVAGALSLEDAARVVVLRSQAIARTLAGRGGMVSVAQGVEAVRERIAAWGEAISVAAVNGPSSVVVSGEPGALDELMAACEAEGVRARRIAVDYASHSAQVDVLRDELLEVLSSIRPRESAVPLLSTVTGDWLDTSTMDAAYWHRNLRQTVEFETATSALAEQGFGLFVEVSPHPVLTFAIQDTPAVGTLRRDEGGWARFLASAGEAFAHGADVDWAGILPAGAATVDLPTYPFQHQHYWLDSTPTTGDVSAAGLQAAEHPLLGAVVALPGSEGVVLTGRLSLRSQPWLAEHAVLDSALLPGTAFVELAVRAADEVGCGQVEELTLMAPLVLPERDGVSLRVVVGAADETGRREITIHSRVSDDHDWTCHATGLLGLGTRAPLSDLGVWPPAGAERVDLDGHYDRLAEEGYGYGAAFRGLRDAWRQGDDLYAEVALPEGAAQDDAVAFGLHPALFDAALHVLGVVDTGRLSLPFAWREVSLHASGASMLRVRITRHDTDSYGLQLADAQGALVASVEALTLRPFAAGQLAAVPAQPDALYRVEWPALPPVDGTAARWPSAAVLGALPFDVPGAVRGAALADLGDAADAGDAGDTGGVPEFVFTAVPTPSDADLATGVHASLRATLELVQAWLADERFAAAKLVFVTRGAVSAEPGERITELAHAPVAGLIRSAQSENPDRFVLLDVDALDESVRTVPAALASGEAELVVRAGAARCRRLVRAGAQDALVPPADGPWRLDTSGGGTLENLTLNPAPDEREPLADREVRVAVRAAGVNFRDVVAALGMVQVDEVMGGEAAGVVTEVGPGVTDLAVGDRVTGLFTGAFGPVATTDRGYLVPLPDGWTFAEAASIPVVYTTALYGLVDLAHVRAGQRVLIHAGAGGVGMAAIQLARHWGCEVFATASPAKWEVLRSLGLTDDHIASSRDLDFADKFLAVTKGEGVDVILNSLAGEFIEASLRLLPRGGHFLEMGKTDIRDPQEIAAQHAGVRYAAYNLPDFALDRTREILAEIADLFAQGALRHMPVLAWDVRRAAEAFRFMSRARHVGKLVLTVPRGVDSAGTVVVTGGVGALGGLVARHLVAVHGVRHVVLTARRGLATAGAADLVAELESLGAVSVSVVACDVADRDAVAGVLAGVSADAPLTGVVHAAGVLDDGLVGSLSSERLATVLRPKVDGLVHLDELTRERGDDLSLFVAFSSAAATLGAAGQSGYAAANTFLDALMESRRAAGLPGTSIAWGFWEQRSGMTAHLSDADVERMTRAGEVPLSTDLGLRLFDAAADSAWPVMTAFGLDLAAVRASGAVPAVLRTLAGPVRSRAAAASGERLWADRVAGLAPAERERWVSEEVRRQVAVVLGHGAGGDVPVSVAFKDLGFDSLTAVELRNRLQTSTGLRLSATLVFDYPNLRALARYLVTQVAGDDQLPAPEGPTEPRVSTGDGAEPIAIVGMACRFPGGVGSPEELWRLVADGVDGMSAFPEDRGWDVEGLYDPDPDRPGTSYVREGGFLADAGGFDPAFFGISPREAVAMDPQQRLVLEVSWEALERASLDPTLLAGTETGVFMGIIHNDYTTSVPSPPEDVQPFLGNGGFTSVASGRVAYSFGLEGPAVSVDTACSSSLTALHLAVQSLRRGECTMALAGGASVMATPVSFTDFSRQRGLAADGRCKAFAAAADGTGWSEGVGVLVVERLSDAERLGHRVLAVVRGTAINQDGASNGLTAPNGPSQERVIRAALADARLTTQDVDVVEAHGTGTTLGDPIEAQALLATYGQGRLPELPLWLGSLKSNIGHAMAAAGVGGVIKMVMALRHGVLPKTLHVDAPTPQVDWASGAVELLTEARSWPEVERVRRAGVSAFGISGTNAHVVLEQAPKVEEQAEPVVGEPVVPWVVSARSGVALREQAARLAEWVSEEPGVSPVDVAASLVRSRSVFDHRAVVVGETREALVEQLAGVADGVVGGSGGSVGAGVVFVFPGQGAQWVGMARELVVQSPVFAEALAECGRAFEGLVDWSLDEALGDEVLLGRVDVVQPVLFAVMVSLAAVWRSVGVEPAAVVGHSQGEIAAACVAGALSLEDAARVVVLRSQAIARTLAGRGGMVSVAQGVEAVRERIAAWGDAISIAAVNGPSSVVVSGEPGALDELIAACEAEGVRARRIAVDYASHSAQVDVLRDELLEVLSSIRPRASAVPLLSTVTGDWLDTSTMDAAYWHRNLRQTVEFETATSALAEQGFGLFVEVSPHPVLTFAIQDTPAVGTLRRDEGGWGRFLASAGEAFAHGADVDWAGILPAGAATVDLPTYPFQHQHYWLENTGMSGDVGSAGLGAADHALLGAVVPLADSDGLVFTGRLSLRSHPWLADHAVRGAVYLPGTAFVELAVRAADEAGCTGVDELTLATPLVLGARDRVQLQVTVGGPDESGRRPVTVHSRPDELPDRPWTLHATGLLGTGSTPPPADLSAWPPKGAAALDIDGLYEQLADEGYEYGPAFRGVRAAWREGDEVYAEVSLPEEAATGGFTLHPALFDAALHALGIEDGTGDVRVPFAWKGVVVHATGARVLRVRITRGDEDRLTLAAADGTGAPVVSVAELAMRVLPEAVSAAPAGEPLYRVDWTPLVDPADPLDRVPTGPWAVLGPDGPALRQARTAATADTYPDLDALLSALDAGAVVPETVFAVLTGDGATEGATGASVRAASADALDLLQRWLGDDRLAATRLVVVTVGAVAADGPVSDLVHAPVWGLVRSAEAENPGRFVLIDLDLDLDLDRRAAESDSWQLLPGLSVLGEPELAVRGGRVLTRRLHTADEPAEPGFAGFAPDRTVLVTGGTGTLGALVARHLVTRHGVRHLLLTSRRGPAADGAADLEAELAALGAEVTIAACDTADEDAVRALLAAVPAAHPLTAVVHTAGVLDDGVIGSLDPKRLDTVFRPKVDAALVLHHLTRDLDLSAFVLFSSAAGAIGGSGQANYAAANVFLDALATVRRAEGLPAVSLAWGFWAERSELTGQLGEADVARMGRSGIAAIPSETGLALFDAALGRDDAALVPVRFDLVRLRARLAEHGDPAVLRDLVRLPVRRSAARTADAASEADALVRRLAPLDAAARRKALVELVRDQVAAVLALPGGHAVAVERGFLDLGFDSLIALELRNRLNRITGLTLPATTVFDYPSVVAVAGHLADRLPFAEAGAPEVADEMHRLEAALSGAVLDAAQQTAVADRLLALAAAVRGEAGADGVDGTVHEVLDEATDDEMFAYIDNQLGLS</sequence>
<feature type="active site" description="Proton donor; for dehydratase activity" evidence="9">
    <location>
        <position position="1114"/>
    </location>
</feature>
<evidence type="ECO:0008006" key="16">
    <source>
        <dbReference type="Google" id="ProtNLM"/>
    </source>
</evidence>
<dbReference type="SMART" id="SM00827">
    <property type="entry name" value="PKS_AT"/>
    <property type="match status" value="2"/>
</dbReference>
<evidence type="ECO:0000256" key="10">
    <source>
        <dbReference type="SAM" id="MobiDB-lite"/>
    </source>
</evidence>